<dbReference type="Pfam" id="PF13579">
    <property type="entry name" value="Glyco_trans_4_4"/>
    <property type="match status" value="1"/>
</dbReference>
<dbReference type="InterPro" id="IPR001995">
    <property type="entry name" value="Peptidase_A2_cat"/>
</dbReference>
<dbReference type="EMBL" id="JAIGNO010000023">
    <property type="protein sequence ID" value="MBX7484153.1"/>
    <property type="molecule type" value="Genomic_DNA"/>
</dbReference>
<evidence type="ECO:0000313" key="2">
    <source>
        <dbReference type="EMBL" id="MBX7484153.1"/>
    </source>
</evidence>
<dbReference type="PANTHER" id="PTHR45947:SF3">
    <property type="entry name" value="SULFOQUINOVOSYL TRANSFERASE SQD2"/>
    <property type="match status" value="1"/>
</dbReference>
<dbReference type="PROSITE" id="PS50175">
    <property type="entry name" value="ASP_PROT_RETROV"/>
    <property type="match status" value="1"/>
</dbReference>
<dbReference type="PANTHER" id="PTHR45947">
    <property type="entry name" value="SULFOQUINOVOSYL TRANSFERASE SQD2"/>
    <property type="match status" value="1"/>
</dbReference>
<dbReference type="InterPro" id="IPR028098">
    <property type="entry name" value="Glyco_trans_4-like_N"/>
</dbReference>
<dbReference type="Gene3D" id="3.40.50.2000">
    <property type="entry name" value="Glycogen Phosphorylase B"/>
    <property type="match status" value="2"/>
</dbReference>
<feature type="domain" description="Peptidase A2" evidence="1">
    <location>
        <begin position="125"/>
        <end position="167"/>
    </location>
</feature>
<organism evidence="2 3">
    <name type="scientific">Qipengyuania qiaonensis</name>
    <dbReference type="NCBI Taxonomy" id="2867240"/>
    <lineage>
        <taxon>Bacteria</taxon>
        <taxon>Pseudomonadati</taxon>
        <taxon>Pseudomonadota</taxon>
        <taxon>Alphaproteobacteria</taxon>
        <taxon>Sphingomonadales</taxon>
        <taxon>Erythrobacteraceae</taxon>
        <taxon>Qipengyuania</taxon>
    </lineage>
</organism>
<keyword evidence="3" id="KW-1185">Reference proteome</keyword>
<reference evidence="2 3" key="1">
    <citation type="submission" date="2021-08" db="EMBL/GenBank/DDBJ databases">
        <title>Comparative Genomics Analysis of the Genus Qipengyuania Reveals Extensive Genetic Diversity and Metabolic Versatility, Including the Description of Fifteen Novel Species.</title>
        <authorList>
            <person name="Liu Y."/>
        </authorList>
    </citation>
    <scope>NUCLEOTIDE SEQUENCE [LARGE SCALE GENOMIC DNA]</scope>
    <source>
        <strain evidence="2 3">6D47A</strain>
    </source>
</reference>
<evidence type="ECO:0000313" key="3">
    <source>
        <dbReference type="Proteomes" id="UP000755104"/>
    </source>
</evidence>
<proteinExistence type="predicted"/>
<gene>
    <name evidence="2" type="ORF">K3174_16630</name>
</gene>
<accession>A0ABS7JEP8</accession>
<dbReference type="Proteomes" id="UP000755104">
    <property type="component" value="Unassembled WGS sequence"/>
</dbReference>
<dbReference type="RefSeq" id="WP_221560563.1">
    <property type="nucleotide sequence ID" value="NZ_JAIGNO010000023.1"/>
</dbReference>
<dbReference type="Pfam" id="PF13692">
    <property type="entry name" value="Glyco_trans_1_4"/>
    <property type="match status" value="1"/>
</dbReference>
<evidence type="ECO:0000259" key="1">
    <source>
        <dbReference type="PROSITE" id="PS50175"/>
    </source>
</evidence>
<comment type="caution">
    <text evidence="2">The sequence shown here is derived from an EMBL/GenBank/DDBJ whole genome shotgun (WGS) entry which is preliminary data.</text>
</comment>
<dbReference type="SUPFAM" id="SSF53756">
    <property type="entry name" value="UDP-Glycosyltransferase/glycogen phosphorylase"/>
    <property type="match status" value="1"/>
</dbReference>
<name>A0ABS7JEP8_9SPHN</name>
<sequence length="527" mass="58220">MAKAAVQLVAKGRASPTTLVEDAVALHQDSLVIGAYGQVSLRQFDAVRLKATAEMARARADEFPELRTLIREIEAGPLRAIALMERLADRCQQSIVPVPKRIAYVLDRSLPYASNGYAMRSHRLARSLLDKGADIVCLTRPGFPSDLESCQRDYDSLTALEIVDGVGYHRIHFPLQRDFARLSSDITAHAPLRYLERAAETLMRQFVAIRPSCVIAASNFVAALPASLAARQLGLPFVYEVRGFWEITRASRDPDYLQSPMGRQEIAMEASVARTADAVITLTDTMRDELVARGVTADRVTIAPNAADVNTFRPKPRSERLLEQLNLDPEVPVIGYIGSFMPYEGLDDLVKACGQLKAKGMGFRLLLVGSEPPNDEGAFPVTDEICELIDRGGLKDWLIMPGRVPHEEVAEWYSLVDIAPFPRKSLPVSELVSPLKPLEAMAMEKAIVVSSVGGMREMVHDGRTGLVFTKDDVTALTDTLLRLLQDVPLQRKLGRAGRKWVRRKRSWDSVADVLLGVASTVTLSRNR</sequence>
<dbReference type="CDD" id="cd03794">
    <property type="entry name" value="GT4_WbuB-like"/>
    <property type="match status" value="1"/>
</dbReference>
<dbReference type="InterPro" id="IPR050194">
    <property type="entry name" value="Glycosyltransferase_grp1"/>
</dbReference>
<protein>
    <submittedName>
        <fullName evidence="2">Glycosyltransferase family 4 protein</fullName>
    </submittedName>
</protein>